<dbReference type="InterPro" id="IPR039442">
    <property type="entry name" value="Mrr-like_dom"/>
</dbReference>
<dbReference type="Gene3D" id="3.40.1350.10">
    <property type="match status" value="1"/>
</dbReference>
<gene>
    <name evidence="2" type="ORF">XH94_06715</name>
</gene>
<dbReference type="AlphaFoldDB" id="A0A4Q0SRU3"/>
<evidence type="ECO:0000259" key="1">
    <source>
        <dbReference type="Pfam" id="PF13156"/>
    </source>
</evidence>
<name>A0A4Q0SRU3_9BRAD</name>
<dbReference type="Pfam" id="PF13156">
    <property type="entry name" value="Mrr_cat_2"/>
    <property type="match status" value="1"/>
</dbReference>
<proteinExistence type="predicted"/>
<dbReference type="SUPFAM" id="SSF52980">
    <property type="entry name" value="Restriction endonuclease-like"/>
    <property type="match status" value="1"/>
</dbReference>
<dbReference type="GO" id="GO:0003676">
    <property type="term" value="F:nucleic acid binding"/>
    <property type="evidence" value="ECO:0007669"/>
    <property type="project" value="InterPro"/>
</dbReference>
<dbReference type="Proteomes" id="UP000290565">
    <property type="component" value="Unassembled WGS sequence"/>
</dbReference>
<dbReference type="RefSeq" id="WP_128943896.1">
    <property type="nucleotide sequence ID" value="NZ_LBJM01000014.1"/>
</dbReference>
<sequence>MSGYSPTHIAIPKNHADFERKCVILFQELLQDPTVKRLGRSGQKQYGIDLLGYRKVDTKKLVGIQCKKKKPNSKLTTTEVRTEVRKALKYSPRLTEYIIVTTAEDDTNLDQLASQLTKQQRDKGRRIKIQVWGWDTLEDLIDSHPGAKEAFDPGASPAVKEIRGRLDRITKGQAQQATTADIAALSDQVSNVVAADSLSMPAESTLSLSNSRPNTRIFINKGMTS</sequence>
<protein>
    <recommendedName>
        <fullName evidence="1">Mrr-like domain-containing protein</fullName>
    </recommendedName>
</protein>
<organism evidence="2 3">
    <name type="scientific">Bradyrhizobium zhanjiangense</name>
    <dbReference type="NCBI Taxonomy" id="1325107"/>
    <lineage>
        <taxon>Bacteria</taxon>
        <taxon>Pseudomonadati</taxon>
        <taxon>Pseudomonadota</taxon>
        <taxon>Alphaproteobacteria</taxon>
        <taxon>Hyphomicrobiales</taxon>
        <taxon>Nitrobacteraceae</taxon>
        <taxon>Bradyrhizobium</taxon>
    </lineage>
</organism>
<dbReference type="EMBL" id="LBJM01000014">
    <property type="protein sequence ID" value="RXH41670.1"/>
    <property type="molecule type" value="Genomic_DNA"/>
</dbReference>
<evidence type="ECO:0000313" key="3">
    <source>
        <dbReference type="Proteomes" id="UP000290565"/>
    </source>
</evidence>
<reference evidence="2 3" key="1">
    <citation type="submission" date="2015-04" db="EMBL/GenBank/DDBJ databases">
        <title>Comparative genomics of rhizobia nodulating Arachis hypogaea in China.</title>
        <authorList>
            <person name="Li Y."/>
        </authorList>
    </citation>
    <scope>NUCLEOTIDE SEQUENCE [LARGE SCALE GENOMIC DNA]</scope>
    <source>
        <strain evidence="2 3">CCBAU 51787</strain>
    </source>
</reference>
<dbReference type="InterPro" id="IPR011335">
    <property type="entry name" value="Restrct_endonuc-II-like"/>
</dbReference>
<comment type="caution">
    <text evidence="2">The sequence shown here is derived from an EMBL/GenBank/DDBJ whole genome shotgun (WGS) entry which is preliminary data.</text>
</comment>
<evidence type="ECO:0000313" key="2">
    <source>
        <dbReference type="EMBL" id="RXH41670.1"/>
    </source>
</evidence>
<dbReference type="InterPro" id="IPR011856">
    <property type="entry name" value="tRNA_endonuc-like_dom_sf"/>
</dbReference>
<accession>A0A4Q0SRU3</accession>
<feature type="domain" description="Mrr-like" evidence="1">
    <location>
        <begin position="39"/>
        <end position="128"/>
    </location>
</feature>